<gene>
    <name evidence="2" type="ORF">N326_12662</name>
</gene>
<feature type="non-terminal residue" evidence="2">
    <location>
        <position position="97"/>
    </location>
</feature>
<keyword evidence="3" id="KW-1185">Reference proteome</keyword>
<dbReference type="EMBL" id="KK567080">
    <property type="protein sequence ID" value="KFW04978.1"/>
    <property type="molecule type" value="Genomic_DNA"/>
</dbReference>
<name>A0A093ITJ6_EURHL</name>
<dbReference type="Proteomes" id="UP000054232">
    <property type="component" value="Unassembled WGS sequence"/>
</dbReference>
<dbReference type="AlphaFoldDB" id="A0A093ITJ6"/>
<proteinExistence type="predicted"/>
<protein>
    <submittedName>
        <fullName evidence="2">Uncharacterized protein</fullName>
    </submittedName>
</protein>
<evidence type="ECO:0000256" key="1">
    <source>
        <dbReference type="SAM" id="MobiDB-lite"/>
    </source>
</evidence>
<organism evidence="2 3">
    <name type="scientific">Eurypyga helias</name>
    <name type="common">Sunbittern</name>
    <name type="synonym">Ardea helias</name>
    <dbReference type="NCBI Taxonomy" id="54383"/>
    <lineage>
        <taxon>Eukaryota</taxon>
        <taxon>Metazoa</taxon>
        <taxon>Chordata</taxon>
        <taxon>Craniata</taxon>
        <taxon>Vertebrata</taxon>
        <taxon>Euteleostomi</taxon>
        <taxon>Archelosauria</taxon>
        <taxon>Archosauria</taxon>
        <taxon>Dinosauria</taxon>
        <taxon>Saurischia</taxon>
        <taxon>Theropoda</taxon>
        <taxon>Coelurosauria</taxon>
        <taxon>Aves</taxon>
        <taxon>Neognathae</taxon>
        <taxon>Neoaves</taxon>
        <taxon>Phaethontimorphae</taxon>
        <taxon>Eurypygiformes</taxon>
        <taxon>Eurypygidae</taxon>
        <taxon>Eurypyga</taxon>
    </lineage>
</organism>
<evidence type="ECO:0000313" key="2">
    <source>
        <dbReference type="EMBL" id="KFW04978.1"/>
    </source>
</evidence>
<accession>A0A093ITJ6</accession>
<feature type="non-terminal residue" evidence="2">
    <location>
        <position position="1"/>
    </location>
</feature>
<reference evidence="2 3" key="1">
    <citation type="submission" date="2014-04" db="EMBL/GenBank/DDBJ databases">
        <title>Genome evolution of avian class.</title>
        <authorList>
            <person name="Zhang G."/>
            <person name="Li C."/>
        </authorList>
    </citation>
    <scope>NUCLEOTIDE SEQUENCE [LARGE SCALE GENOMIC DNA]</scope>
    <source>
        <strain evidence="2">BGI_N326</strain>
    </source>
</reference>
<feature type="region of interest" description="Disordered" evidence="1">
    <location>
        <begin position="20"/>
        <end position="76"/>
    </location>
</feature>
<evidence type="ECO:0000313" key="3">
    <source>
        <dbReference type="Proteomes" id="UP000054232"/>
    </source>
</evidence>
<sequence length="97" mass="9290">LGVLPQPLTGVAPSATVVAGNAGEVTAPRGDGLSITAEDAANSSGGGGAQGGVLWEGAEDGPMQGHHHRGGLDDDGGVLALPDTGLIAAVGQWGRAT</sequence>